<feature type="transmembrane region" description="Helical" evidence="1">
    <location>
        <begin position="22"/>
        <end position="46"/>
    </location>
</feature>
<keyword evidence="1" id="KW-0472">Membrane</keyword>
<dbReference type="EMBL" id="AZAJ01000001">
    <property type="protein sequence ID" value="ETA68889.1"/>
    <property type="molecule type" value="Genomic_DNA"/>
</dbReference>
<dbReference type="AlphaFoldDB" id="W9DQM7"/>
<evidence type="ECO:0000313" key="3">
    <source>
        <dbReference type="Proteomes" id="UP000019483"/>
    </source>
</evidence>
<keyword evidence="3" id="KW-1185">Reference proteome</keyword>
<dbReference type="OrthoDB" id="142924at2157"/>
<evidence type="ECO:0000313" key="2">
    <source>
        <dbReference type="EMBL" id="ETA68889.1"/>
    </source>
</evidence>
<reference evidence="2 3" key="1">
    <citation type="submission" date="2013-08" db="EMBL/GenBank/DDBJ databases">
        <authorList>
            <consortium name="DOE Joint Genome Institute"/>
            <person name="Eisen J."/>
            <person name="Huntemann M."/>
            <person name="Han J."/>
            <person name="Chen A."/>
            <person name="Kyrpides N."/>
            <person name="Mavromatis K."/>
            <person name="Markowitz V."/>
            <person name="Palaniappan K."/>
            <person name="Ivanova N."/>
            <person name="Schaumberg A."/>
            <person name="Pati A."/>
            <person name="Liolios K."/>
            <person name="Nordberg H.P."/>
            <person name="Cantor M.N."/>
            <person name="Hua S.X."/>
            <person name="Woyke T."/>
        </authorList>
    </citation>
    <scope>NUCLEOTIDE SEQUENCE [LARGE SCALE GENOMIC DNA]</scope>
    <source>
        <strain evidence="2 3">DSM 2278</strain>
    </source>
</reference>
<dbReference type="RefSeq" id="WP_023846023.1">
    <property type="nucleotide sequence ID" value="NZ_AZAJ01000001.1"/>
</dbReference>
<organism evidence="2 3">
    <name type="scientific">Methanolobus tindarius DSM 2278</name>
    <dbReference type="NCBI Taxonomy" id="1090322"/>
    <lineage>
        <taxon>Archaea</taxon>
        <taxon>Methanobacteriati</taxon>
        <taxon>Methanobacteriota</taxon>
        <taxon>Stenosarchaea group</taxon>
        <taxon>Methanomicrobia</taxon>
        <taxon>Methanosarcinales</taxon>
        <taxon>Methanosarcinaceae</taxon>
        <taxon>Methanolobus</taxon>
    </lineage>
</organism>
<dbReference type="Proteomes" id="UP000019483">
    <property type="component" value="Unassembled WGS sequence"/>
</dbReference>
<comment type="caution">
    <text evidence="2">The sequence shown here is derived from an EMBL/GenBank/DDBJ whole genome shotgun (WGS) entry which is preliminary data.</text>
</comment>
<dbReference type="STRING" id="1090322.MettiDRAFT_2377"/>
<sequence>MIITANSTFQGLVSWTDGHDSLLTLFFTAVVAAATVVYAILTWKLVSETRKMRKVQTEPHISIIIQPREDTIGFIDLIVQNIGLGPAYDVKFDIEPDFDLMVNRKLSEVGFFKYGLKYFAPDERRKLFLTSTYENYEEKIKTKIRIVAKYTNGAGTDYSSTYMIDFSEMEGMISAGKPPIYEISDSLGKIRSELHDFRIGNPKFSVIAYSEDEYEQKNIENRERRNKFRNQSHVPKWGERLPFEYEGSIKEGNIIEVGNEEVSISSLQYYDLLCKFRGKTVNIGLPDSNDVIPNDSLGAWLRDNVRRIPLAAYVGPILVKEGYAEKGDDVAFITFKQEYPTDS</sequence>
<gene>
    <name evidence="2" type="ORF">MettiDRAFT_2377</name>
</gene>
<protein>
    <submittedName>
        <fullName evidence="2">Uncharacterized protein</fullName>
    </submittedName>
</protein>
<name>W9DQM7_METTI</name>
<proteinExistence type="predicted"/>
<evidence type="ECO:0000256" key="1">
    <source>
        <dbReference type="SAM" id="Phobius"/>
    </source>
</evidence>
<accession>W9DQM7</accession>
<keyword evidence="1" id="KW-0812">Transmembrane</keyword>
<keyword evidence="1" id="KW-1133">Transmembrane helix</keyword>